<evidence type="ECO:0000313" key="4">
    <source>
        <dbReference type="Proteomes" id="UP000706172"/>
    </source>
</evidence>
<proteinExistence type="inferred from homology"/>
<dbReference type="EMBL" id="JACCQK010000272">
    <property type="protein sequence ID" value="MBG0779304.1"/>
    <property type="molecule type" value="Genomic_DNA"/>
</dbReference>
<reference evidence="3" key="1">
    <citation type="submission" date="2020-07" db="EMBL/GenBank/DDBJ databases">
        <title>Severe corrosion of carbon steel in oil field produced water can be linked to methanogenic archaea containing a special type of NiFe hydrogenase.</title>
        <authorList>
            <person name="Lahme S."/>
            <person name="Mand J."/>
            <person name="Longwell J."/>
            <person name="Smith R."/>
            <person name="Enning D."/>
        </authorList>
    </citation>
    <scope>NUCLEOTIDE SEQUENCE</scope>
    <source>
        <strain evidence="3">MIC098Bin6</strain>
    </source>
</reference>
<dbReference type="PANTHER" id="PTHR36565">
    <property type="entry name" value="UPF0332 PROTEIN TM_1000"/>
    <property type="match status" value="1"/>
</dbReference>
<protein>
    <submittedName>
        <fullName evidence="3">HEPN domain-containing protein</fullName>
    </submittedName>
</protein>
<dbReference type="PANTHER" id="PTHR36565:SF1">
    <property type="entry name" value="UPF0332 PROTEIN TM_1000"/>
    <property type="match status" value="1"/>
</dbReference>
<dbReference type="Pfam" id="PF05168">
    <property type="entry name" value="HEPN"/>
    <property type="match status" value="1"/>
</dbReference>
<dbReference type="InterPro" id="IPR052226">
    <property type="entry name" value="UPF0332_toxin"/>
</dbReference>
<comment type="similarity">
    <text evidence="1">Belongs to the UPF0332 family.</text>
</comment>
<gene>
    <name evidence="3" type="ORF">H0S81_05195</name>
</gene>
<organism evidence="3 4">
    <name type="scientific">Desulfotignum balticum</name>
    <dbReference type="NCBI Taxonomy" id="115781"/>
    <lineage>
        <taxon>Bacteria</taxon>
        <taxon>Pseudomonadati</taxon>
        <taxon>Thermodesulfobacteriota</taxon>
        <taxon>Desulfobacteria</taxon>
        <taxon>Desulfobacterales</taxon>
        <taxon>Desulfobacteraceae</taxon>
        <taxon>Desulfotignum</taxon>
    </lineage>
</organism>
<dbReference type="AlphaFoldDB" id="A0A931CWZ8"/>
<comment type="caution">
    <text evidence="3">The sequence shown here is derived from an EMBL/GenBank/DDBJ whole genome shotgun (WGS) entry which is preliminary data.</text>
</comment>
<evidence type="ECO:0000313" key="3">
    <source>
        <dbReference type="EMBL" id="MBG0779304.1"/>
    </source>
</evidence>
<evidence type="ECO:0000259" key="2">
    <source>
        <dbReference type="Pfam" id="PF05168"/>
    </source>
</evidence>
<evidence type="ECO:0000256" key="1">
    <source>
        <dbReference type="ARBA" id="ARBA00038248"/>
    </source>
</evidence>
<dbReference type="Proteomes" id="UP000706172">
    <property type="component" value="Unassembled WGS sequence"/>
</dbReference>
<dbReference type="InterPro" id="IPR007842">
    <property type="entry name" value="HEPN_dom"/>
</dbReference>
<dbReference type="Gene3D" id="1.20.120.330">
    <property type="entry name" value="Nucleotidyltransferases domain 2"/>
    <property type="match status" value="1"/>
</dbReference>
<name>A0A931CWZ8_9BACT</name>
<feature type="domain" description="HEPN" evidence="2">
    <location>
        <begin position="3"/>
        <end position="109"/>
    </location>
</feature>
<accession>A0A931CWZ8</accession>
<sequence length="117" mass="13750">MARSMESMEDARILADAKRWNACINRLYYACFYMVSALLIHDGMSSSKHTGVRSLFNKNYVKTKHIPKKLARTYNDLFERRQEGDYIDFVTFQELQVMPLIPKADQFIRHISALIKQ</sequence>